<evidence type="ECO:0000256" key="4">
    <source>
        <dbReference type="ARBA" id="ARBA00023002"/>
    </source>
</evidence>
<evidence type="ECO:0000313" key="6">
    <source>
        <dbReference type="Proteomes" id="UP001165986"/>
    </source>
</evidence>
<evidence type="ECO:0000256" key="1">
    <source>
        <dbReference type="ARBA" id="ARBA00010139"/>
    </source>
</evidence>
<dbReference type="InterPro" id="IPR050982">
    <property type="entry name" value="Auxin_biosynth/cation_transpt"/>
</dbReference>
<dbReference type="GO" id="GO:0050661">
    <property type="term" value="F:NADP binding"/>
    <property type="evidence" value="ECO:0007669"/>
    <property type="project" value="InterPro"/>
</dbReference>
<keyword evidence="2" id="KW-0285">Flavoprotein</keyword>
<comment type="caution">
    <text evidence="5">The sequence shown here is derived from an EMBL/GenBank/DDBJ whole genome shotgun (WGS) entry which is preliminary data.</text>
</comment>
<reference evidence="5" key="1">
    <citation type="submission" date="2019-07" db="EMBL/GenBank/DDBJ databases">
        <title>Toxilogical consequences of a new and cryptic species of cyanobacteria (Komarekiella delphini-convector) recovered from the epidermis of a bottlenose dolphin and 1500 ft. in the air.</title>
        <authorList>
            <person name="Brown A.O."/>
            <person name="Dvorak P."/>
            <person name="Villanueva C.D."/>
            <person name="Foss A.J."/>
            <person name="Garvey A.D."/>
            <person name="Gibson Q.A."/>
            <person name="Johansen J.R."/>
            <person name="Casamatta D.A."/>
        </authorList>
    </citation>
    <scope>NUCLEOTIDE SEQUENCE</scope>
    <source>
        <strain evidence="5">SJRDD-AB1</strain>
    </source>
</reference>
<dbReference type="Proteomes" id="UP001165986">
    <property type="component" value="Unassembled WGS sequence"/>
</dbReference>
<protein>
    <submittedName>
        <fullName evidence="5">Uncharacterized protein</fullName>
    </submittedName>
</protein>
<accession>A0AA40SYW9</accession>
<keyword evidence="4" id="KW-0560">Oxidoreductase</keyword>
<comment type="similarity">
    <text evidence="1">Belongs to the FAD-binding monooxygenase family.</text>
</comment>
<organism evidence="5 6">
    <name type="scientific">Komarekiella delphini-convector SJRDD-AB1</name>
    <dbReference type="NCBI Taxonomy" id="2593771"/>
    <lineage>
        <taxon>Bacteria</taxon>
        <taxon>Bacillati</taxon>
        <taxon>Cyanobacteriota</taxon>
        <taxon>Cyanophyceae</taxon>
        <taxon>Nostocales</taxon>
        <taxon>Nostocaceae</taxon>
        <taxon>Komarekiella</taxon>
        <taxon>Komarekiella delphini-convector</taxon>
    </lineage>
</organism>
<dbReference type="InterPro" id="IPR036188">
    <property type="entry name" value="FAD/NAD-bd_sf"/>
</dbReference>
<keyword evidence="6" id="KW-1185">Reference proteome</keyword>
<evidence type="ECO:0000256" key="3">
    <source>
        <dbReference type="ARBA" id="ARBA00022827"/>
    </source>
</evidence>
<keyword evidence="3" id="KW-0274">FAD</keyword>
<dbReference type="GO" id="GO:0004499">
    <property type="term" value="F:N,N-dimethylaniline monooxygenase activity"/>
    <property type="evidence" value="ECO:0007669"/>
    <property type="project" value="InterPro"/>
</dbReference>
<sequence>MVDTTHKHLIIGTGFVGLGMAQALKAVDIPYDQVDASDNIGGNCYHGVYENAHIMSSRKIIQFASFPIPDNYPDFSSAQNMWDYLNAFTNHFDLRRHVELRII</sequence>
<dbReference type="Gene3D" id="3.50.50.60">
    <property type="entry name" value="FAD/NAD(P)-binding domain"/>
    <property type="match status" value="1"/>
</dbReference>
<dbReference type="RefSeq" id="WP_191759181.1">
    <property type="nucleotide sequence ID" value="NZ_VJXY01000021.1"/>
</dbReference>
<dbReference type="AlphaFoldDB" id="A0AA40SYW9"/>
<dbReference type="PANTHER" id="PTHR43539">
    <property type="entry name" value="FLAVIN-BINDING MONOOXYGENASE-LIKE PROTEIN (AFU_ORTHOLOGUE AFUA_4G09220)"/>
    <property type="match status" value="1"/>
</dbReference>
<dbReference type="PANTHER" id="PTHR43539:SF78">
    <property type="entry name" value="FLAVIN-CONTAINING MONOOXYGENASE"/>
    <property type="match status" value="1"/>
</dbReference>
<name>A0AA40SYW9_9NOST</name>
<proteinExistence type="inferred from homology"/>
<dbReference type="GO" id="GO:0050660">
    <property type="term" value="F:flavin adenine dinucleotide binding"/>
    <property type="evidence" value="ECO:0007669"/>
    <property type="project" value="InterPro"/>
</dbReference>
<evidence type="ECO:0000256" key="2">
    <source>
        <dbReference type="ARBA" id="ARBA00022630"/>
    </source>
</evidence>
<dbReference type="EMBL" id="VJXY01000021">
    <property type="protein sequence ID" value="MBD6617868.1"/>
    <property type="molecule type" value="Genomic_DNA"/>
</dbReference>
<dbReference type="SUPFAM" id="SSF51905">
    <property type="entry name" value="FAD/NAD(P)-binding domain"/>
    <property type="match status" value="1"/>
</dbReference>
<evidence type="ECO:0000313" key="5">
    <source>
        <dbReference type="EMBL" id="MBD6617868.1"/>
    </source>
</evidence>
<gene>
    <name evidence="5" type="ORF">FNW02_19055</name>
</gene>
<dbReference type="InterPro" id="IPR020946">
    <property type="entry name" value="Flavin_mOase-like"/>
</dbReference>
<dbReference type="Pfam" id="PF00743">
    <property type="entry name" value="FMO-like"/>
    <property type="match status" value="1"/>
</dbReference>